<dbReference type="PROSITE" id="PS00720">
    <property type="entry name" value="RASGEF"/>
    <property type="match status" value="1"/>
</dbReference>
<dbReference type="PROSITE" id="PS50009">
    <property type="entry name" value="RASGEF_CAT"/>
    <property type="match status" value="1"/>
</dbReference>
<feature type="compositionally biased region" description="Low complexity" evidence="3">
    <location>
        <begin position="847"/>
        <end position="882"/>
    </location>
</feature>
<feature type="compositionally biased region" description="Basic and acidic residues" evidence="3">
    <location>
        <begin position="20"/>
        <end position="29"/>
    </location>
</feature>
<evidence type="ECO:0000259" key="4">
    <source>
        <dbReference type="PROSITE" id="PS50009"/>
    </source>
</evidence>
<dbReference type="InterPro" id="IPR019804">
    <property type="entry name" value="Ras_G-nucl-exch_fac_CS"/>
</dbReference>
<feature type="compositionally biased region" description="Low complexity" evidence="3">
    <location>
        <begin position="240"/>
        <end position="260"/>
    </location>
</feature>
<gene>
    <name evidence="6" type="ORF">H696_02993</name>
</gene>
<dbReference type="OrthoDB" id="546434at2759"/>
<feature type="domain" description="N-terminal Ras-GEF" evidence="5">
    <location>
        <begin position="373"/>
        <end position="533"/>
    </location>
</feature>
<dbReference type="Gene3D" id="1.10.840.10">
    <property type="entry name" value="Ras guanine-nucleotide exchange factors catalytic domain"/>
    <property type="match status" value="1"/>
</dbReference>
<feature type="domain" description="Ras-GEF" evidence="4">
    <location>
        <begin position="556"/>
        <end position="788"/>
    </location>
</feature>
<dbReference type="AlphaFoldDB" id="A0A058ZB33"/>
<dbReference type="PROSITE" id="PS50212">
    <property type="entry name" value="RASGEF_NTER"/>
    <property type="match status" value="1"/>
</dbReference>
<dbReference type="InterPro" id="IPR001895">
    <property type="entry name" value="RASGEF_cat_dom"/>
</dbReference>
<dbReference type="PANTHER" id="PTHR23113:SF368">
    <property type="entry name" value="CELL DIVISION CONTROL PROTEIN 25"/>
    <property type="match status" value="1"/>
</dbReference>
<evidence type="ECO:0000256" key="2">
    <source>
        <dbReference type="PROSITE-ProRule" id="PRU00168"/>
    </source>
</evidence>
<dbReference type="GO" id="GO:0005886">
    <property type="term" value="C:plasma membrane"/>
    <property type="evidence" value="ECO:0007669"/>
    <property type="project" value="TreeGrafter"/>
</dbReference>
<dbReference type="CDD" id="cd06224">
    <property type="entry name" value="REM"/>
    <property type="match status" value="1"/>
</dbReference>
<dbReference type="SUPFAM" id="SSF48366">
    <property type="entry name" value="Ras GEF"/>
    <property type="match status" value="1"/>
</dbReference>
<evidence type="ECO:0000259" key="5">
    <source>
        <dbReference type="PROSITE" id="PS50212"/>
    </source>
</evidence>
<dbReference type="OMA" id="NGAMEVM"/>
<organism evidence="6">
    <name type="scientific">Fonticula alba</name>
    <name type="common">Slime mold</name>
    <dbReference type="NCBI Taxonomy" id="691883"/>
    <lineage>
        <taxon>Eukaryota</taxon>
        <taxon>Rotosphaerida</taxon>
        <taxon>Fonticulaceae</taxon>
        <taxon>Fonticula</taxon>
    </lineage>
</organism>
<evidence type="ECO:0000313" key="6">
    <source>
        <dbReference type="EMBL" id="KCV70637.1"/>
    </source>
</evidence>
<dbReference type="SMART" id="SM00147">
    <property type="entry name" value="RasGEF"/>
    <property type="match status" value="1"/>
</dbReference>
<dbReference type="InterPro" id="IPR023578">
    <property type="entry name" value="Ras_GEF_dom_sf"/>
</dbReference>
<dbReference type="InterPro" id="IPR000651">
    <property type="entry name" value="Ras-like_Gua-exchang_fac_N"/>
</dbReference>
<dbReference type="InterPro" id="IPR036964">
    <property type="entry name" value="RASGEF_cat_dom_sf"/>
</dbReference>
<dbReference type="Pfam" id="PF00618">
    <property type="entry name" value="RasGEF_N"/>
    <property type="match status" value="1"/>
</dbReference>
<protein>
    <recommendedName>
        <fullName evidence="8">Ras-GEF domain-containing protein</fullName>
    </recommendedName>
</protein>
<feature type="region of interest" description="Disordered" evidence="3">
    <location>
        <begin position="1"/>
        <end position="32"/>
    </location>
</feature>
<dbReference type="Proteomes" id="UP000030693">
    <property type="component" value="Unassembled WGS sequence"/>
</dbReference>
<evidence type="ECO:0000313" key="7">
    <source>
        <dbReference type="Proteomes" id="UP000030693"/>
    </source>
</evidence>
<dbReference type="Pfam" id="PF00617">
    <property type="entry name" value="RasGEF"/>
    <property type="match status" value="1"/>
</dbReference>
<name>A0A058ZB33_FONAL</name>
<feature type="region of interest" description="Disordered" evidence="3">
    <location>
        <begin position="226"/>
        <end position="342"/>
    </location>
</feature>
<feature type="region of interest" description="Disordered" evidence="3">
    <location>
        <begin position="181"/>
        <end position="213"/>
    </location>
</feature>
<feature type="region of interest" description="Disordered" evidence="3">
    <location>
        <begin position="847"/>
        <end position="907"/>
    </location>
</feature>
<accession>A0A058ZB33</accession>
<reference evidence="6" key="1">
    <citation type="submission" date="2013-04" db="EMBL/GenBank/DDBJ databases">
        <title>The Genome Sequence of Fonticula alba ATCC 38817.</title>
        <authorList>
            <consortium name="The Broad Institute Genomics Platform"/>
            <person name="Russ C."/>
            <person name="Cuomo C."/>
            <person name="Burger G."/>
            <person name="Gray M.W."/>
            <person name="Holland P.W.H."/>
            <person name="King N."/>
            <person name="Lang F.B.F."/>
            <person name="Roger A.J."/>
            <person name="Ruiz-Trillo I."/>
            <person name="Brown M."/>
            <person name="Walker B."/>
            <person name="Young S."/>
            <person name="Zeng Q."/>
            <person name="Gargeya S."/>
            <person name="Fitzgerald M."/>
            <person name="Haas B."/>
            <person name="Abouelleil A."/>
            <person name="Allen A.W."/>
            <person name="Alvarado L."/>
            <person name="Arachchi H.M."/>
            <person name="Berlin A.M."/>
            <person name="Chapman S.B."/>
            <person name="Gainer-Dewar J."/>
            <person name="Goldberg J."/>
            <person name="Griggs A."/>
            <person name="Gujja S."/>
            <person name="Hansen M."/>
            <person name="Howarth C."/>
            <person name="Imamovic A."/>
            <person name="Ireland A."/>
            <person name="Larimer J."/>
            <person name="McCowan C."/>
            <person name="Murphy C."/>
            <person name="Pearson M."/>
            <person name="Poon T.W."/>
            <person name="Priest M."/>
            <person name="Roberts A."/>
            <person name="Saif S."/>
            <person name="Shea T."/>
            <person name="Sisk P."/>
            <person name="Sykes S."/>
            <person name="Wortman J."/>
            <person name="Nusbaum C."/>
            <person name="Birren B."/>
        </authorList>
    </citation>
    <scope>NUCLEOTIDE SEQUENCE [LARGE SCALE GENOMIC DNA]</scope>
    <source>
        <strain evidence="6">ATCC 38817</strain>
    </source>
</reference>
<evidence type="ECO:0000256" key="3">
    <source>
        <dbReference type="SAM" id="MobiDB-lite"/>
    </source>
</evidence>
<evidence type="ECO:0008006" key="8">
    <source>
        <dbReference type="Google" id="ProtNLM"/>
    </source>
</evidence>
<dbReference type="GO" id="GO:0007265">
    <property type="term" value="P:Ras protein signal transduction"/>
    <property type="evidence" value="ECO:0007669"/>
    <property type="project" value="TreeGrafter"/>
</dbReference>
<keyword evidence="7" id="KW-1185">Reference proteome</keyword>
<dbReference type="PANTHER" id="PTHR23113">
    <property type="entry name" value="GUANINE NUCLEOTIDE EXCHANGE FACTOR"/>
    <property type="match status" value="1"/>
</dbReference>
<dbReference type="GO" id="GO:0005085">
    <property type="term" value="F:guanyl-nucleotide exchange factor activity"/>
    <property type="evidence" value="ECO:0007669"/>
    <property type="project" value="UniProtKB-KW"/>
</dbReference>
<dbReference type="CDD" id="cd00155">
    <property type="entry name" value="RasGEF"/>
    <property type="match status" value="1"/>
</dbReference>
<dbReference type="GeneID" id="20527718"/>
<dbReference type="RefSeq" id="XP_009495153.1">
    <property type="nucleotide sequence ID" value="XM_009496878.1"/>
</dbReference>
<feature type="compositionally biased region" description="Polar residues" evidence="3">
    <location>
        <begin position="897"/>
        <end position="907"/>
    </location>
</feature>
<proteinExistence type="predicted"/>
<dbReference type="SMART" id="SM00229">
    <property type="entry name" value="RasGEFN"/>
    <property type="match status" value="1"/>
</dbReference>
<dbReference type="Gene3D" id="1.20.870.10">
    <property type="entry name" value="Son of sevenless (SoS) protein Chain: S domain 1"/>
    <property type="match status" value="1"/>
</dbReference>
<sequence length="907" mass="99460">MSSRRRSANSPNNGAYLTVADRKNSDKNRQKNLFNNDTSAISIFGGDHPINNFAPSQKMIDIKSIDEEQLRILIDGRTFDAGYLPHKHTTPIEVQIYIRPRSLCVLDKKSQVVLDEFDLTRILQYSFNPTQSTFSLYYMSNDDGSRCDRYVFRSEHYFAIHEFLNIVIQLVLQSQQAMVPDGAQPAAGSGADAEGGVAQAEGAQPNDGSGAVTAVAAAADPKLTDEAGSFFPPAGDMPVPAASSAAESAESATAPESPGALQPPLPRESTEPEHQSTPGSQGGSTGKKAGSLRLQGLLLDWGTMRQRKPRPVTGEGTDSGKYGVPPAPPTAGSPGSGRGSAIGNLYNPSSMEEITNRFDKNGKVILNRRMIENRYQVSTGTLEGLIDYLADLNSPDSMFINDFLQSFRNFMTPTALFERLTNRFWMPGVVISTDPAPSKQSTLGKKDKKPGEPEVDVAICLDAGTVITKDVQELIRFRVLSVIKKWVDRHWYDFENLELLRLLRTFVTEISDHGFGVVAEQINIKINGIPRLRSEMMREADLSFGKIVNLDLFSVTPKELARHLTMVSIAKFNRIIPDEFAILLWGSKEERVTMTPNLTHFINRFNDIGYWVATELCRVEDLRRRAQLMEMFIQVARYCLKYQNFNDLIAILSGLQTIPIYRLRKTWAALSQRSLNLFRELEAKVSPDNNYKAYRTLEYSAPTPRIPFFGLCLKDLTFMNDGNQTILVNGMINFEKYLLVMGKIMEIRVSQESNYNFPKNESLMAYCDLLLHESEDELTDKSYVLEPSTRPMRRVSVSSVSSSQSTASDATTVAPSIYSATDAYPGSDDTSASSVILSSSASSISSVTSSPASGAPAPISSAAANQAAGADDLSSSLSSMSLRGADTSSVDGGASILGTSDSSTGAW</sequence>
<evidence type="ECO:0000256" key="1">
    <source>
        <dbReference type="ARBA" id="ARBA00022658"/>
    </source>
</evidence>
<dbReference type="EMBL" id="KB932204">
    <property type="protein sequence ID" value="KCV70637.1"/>
    <property type="molecule type" value="Genomic_DNA"/>
</dbReference>
<keyword evidence="1 2" id="KW-0344">Guanine-nucleotide releasing factor</keyword>
<feature type="compositionally biased region" description="Low complexity" evidence="3">
    <location>
        <begin position="190"/>
        <end position="204"/>
    </location>
</feature>
<dbReference type="InterPro" id="IPR008937">
    <property type="entry name" value="Ras-like_GEF"/>
</dbReference>